<dbReference type="AlphaFoldDB" id="A0A6B0TRA5"/>
<sequence length="68" mass="7169">MILLGSACALTTQQAGSLEGTSENPAPSTLFEPALGRVTKPAKRSLPGQATYFRWLHTCLLNAPSSPL</sequence>
<evidence type="ECO:0000313" key="1">
    <source>
        <dbReference type="EMBL" id="MXU82429.1"/>
    </source>
</evidence>
<accession>A0A6B0TRA5</accession>
<proteinExistence type="predicted"/>
<reference evidence="1" key="1">
    <citation type="submission" date="2019-12" db="EMBL/GenBank/DDBJ databases">
        <title>An insight into the sialome of adult female Ixodes ricinus ticks feeding for 6 days.</title>
        <authorList>
            <person name="Perner J."/>
            <person name="Ribeiro J.M.C."/>
        </authorList>
    </citation>
    <scope>NUCLEOTIDE SEQUENCE</scope>
    <source>
        <strain evidence="1">Semi-engorged</strain>
        <tissue evidence="1">Salivary glands</tissue>
    </source>
</reference>
<dbReference type="EMBL" id="GIFC01000346">
    <property type="protein sequence ID" value="MXU82429.1"/>
    <property type="molecule type" value="Transcribed_RNA"/>
</dbReference>
<protein>
    <submittedName>
        <fullName evidence="1">Uncharacterized protein</fullName>
    </submittedName>
</protein>
<organism evidence="1">
    <name type="scientific">Ixodes ricinus</name>
    <name type="common">Common tick</name>
    <name type="synonym">Acarus ricinus</name>
    <dbReference type="NCBI Taxonomy" id="34613"/>
    <lineage>
        <taxon>Eukaryota</taxon>
        <taxon>Metazoa</taxon>
        <taxon>Ecdysozoa</taxon>
        <taxon>Arthropoda</taxon>
        <taxon>Chelicerata</taxon>
        <taxon>Arachnida</taxon>
        <taxon>Acari</taxon>
        <taxon>Parasitiformes</taxon>
        <taxon>Ixodida</taxon>
        <taxon>Ixodoidea</taxon>
        <taxon>Ixodidae</taxon>
        <taxon>Ixodinae</taxon>
        <taxon>Ixodes</taxon>
    </lineage>
</organism>
<name>A0A6B0TRA5_IXORI</name>